<keyword evidence="1" id="KW-0597">Phosphoprotein</keyword>
<dbReference type="PANTHER" id="PTHR45228:SF5">
    <property type="entry name" value="CYCLIC DI-GMP PHOSPHODIESTERASE VC_1348-RELATED"/>
    <property type="match status" value="1"/>
</dbReference>
<dbReference type="Pfam" id="PF13487">
    <property type="entry name" value="HD_5"/>
    <property type="match status" value="1"/>
</dbReference>
<accession>A0ABQ6FBH3</accession>
<feature type="domain" description="HD-GYP" evidence="3">
    <location>
        <begin position="211"/>
        <end position="434"/>
    </location>
</feature>
<dbReference type="InterPro" id="IPR003607">
    <property type="entry name" value="HD/PDEase_dom"/>
</dbReference>
<evidence type="ECO:0000313" key="4">
    <source>
        <dbReference type="EMBL" id="GLT22339.1"/>
    </source>
</evidence>
<evidence type="ECO:0000259" key="3">
    <source>
        <dbReference type="PROSITE" id="PS51832"/>
    </source>
</evidence>
<comment type="caution">
    <text evidence="4">The sequence shown here is derived from an EMBL/GenBank/DDBJ whole genome shotgun (WGS) entry which is preliminary data.</text>
</comment>
<dbReference type="SUPFAM" id="SSF52172">
    <property type="entry name" value="CheY-like"/>
    <property type="match status" value="1"/>
</dbReference>
<dbReference type="Pfam" id="PF00072">
    <property type="entry name" value="Response_reg"/>
    <property type="match status" value="1"/>
</dbReference>
<dbReference type="PROSITE" id="PS50110">
    <property type="entry name" value="RESPONSE_REGULATORY"/>
    <property type="match status" value="1"/>
</dbReference>
<evidence type="ECO:0000256" key="1">
    <source>
        <dbReference type="PROSITE-ProRule" id="PRU00169"/>
    </source>
</evidence>
<dbReference type="CDD" id="cd19920">
    <property type="entry name" value="REC_PA4781-like"/>
    <property type="match status" value="1"/>
</dbReference>
<dbReference type="Gene3D" id="1.10.3210.10">
    <property type="entry name" value="Hypothetical protein af1432"/>
    <property type="match status" value="1"/>
</dbReference>
<name>A0ABQ6FBH3_9RHOO</name>
<dbReference type="InterPro" id="IPR011006">
    <property type="entry name" value="CheY-like_superfamily"/>
</dbReference>
<keyword evidence="5" id="KW-1185">Reference proteome</keyword>
<dbReference type="Gene3D" id="3.40.50.2300">
    <property type="match status" value="1"/>
</dbReference>
<evidence type="ECO:0000313" key="5">
    <source>
        <dbReference type="Proteomes" id="UP001157167"/>
    </source>
</evidence>
<evidence type="ECO:0000259" key="2">
    <source>
        <dbReference type="PROSITE" id="PS50110"/>
    </source>
</evidence>
<dbReference type="InterPro" id="IPR001789">
    <property type="entry name" value="Sig_transdc_resp-reg_receiver"/>
</dbReference>
<dbReference type="EMBL" id="BSPX01000022">
    <property type="protein sequence ID" value="GLT22339.1"/>
    <property type="molecule type" value="Genomic_DNA"/>
</dbReference>
<protein>
    <submittedName>
        <fullName evidence="4">Two-component system response regulator</fullName>
    </submittedName>
</protein>
<dbReference type="Proteomes" id="UP001157167">
    <property type="component" value="Unassembled WGS sequence"/>
</dbReference>
<dbReference type="PROSITE" id="PS51832">
    <property type="entry name" value="HD_GYP"/>
    <property type="match status" value="1"/>
</dbReference>
<gene>
    <name evidence="4" type="ORF">GCM10007933_17980</name>
</gene>
<feature type="domain" description="Response regulatory" evidence="2">
    <location>
        <begin position="68"/>
        <end position="184"/>
    </location>
</feature>
<dbReference type="SMART" id="SM00471">
    <property type="entry name" value="HDc"/>
    <property type="match status" value="1"/>
</dbReference>
<dbReference type="CDD" id="cd00077">
    <property type="entry name" value="HDc"/>
    <property type="match status" value="1"/>
</dbReference>
<sequence>MRRGVKARVHAADNQCGGTLCHVIDPVRSRAPSARFPGKGRTPHSQPRQVMISNGSAPQHAENKPGQTILIVDDTPQNLTILGELLQPYYRVRAANSGERALRAAGLQPRPDLILLDVMMPDMDGYAVMERLRADPVTRNIPVIFVTAMHGVESEEHGLELGAVDYITKPINPAIVLARVRTHLELKQARDRLSVENQWLEGEVARRMRENLLIQDLSVRALACLSEARDNETGLHIVRTQTYVELLARRLADHERFRDALAGDRLGMIVKAAPLHDLGKVGIPDGILLKPGKLTDEEFEIMKHHATIGADAIGKAMAQASASAGADAAESASRAFQFLGVAREIALGHHEKWDGSGYPQRLAGDDIPVSARLMALADVFDALMTRRVYKPPFSLEETTRIIRDGRGRHFDPDVVDAFMDCRDAFADIAVRLADPMPEDAEQAR</sequence>
<proteinExistence type="predicted"/>
<dbReference type="InterPro" id="IPR052020">
    <property type="entry name" value="Cyclic_di-GMP/3'3'-cGAMP_PDE"/>
</dbReference>
<organism evidence="4 5">
    <name type="scientific">Zoogloea oryzae</name>
    <dbReference type="NCBI Taxonomy" id="310767"/>
    <lineage>
        <taxon>Bacteria</taxon>
        <taxon>Pseudomonadati</taxon>
        <taxon>Pseudomonadota</taxon>
        <taxon>Betaproteobacteria</taxon>
        <taxon>Rhodocyclales</taxon>
        <taxon>Zoogloeaceae</taxon>
        <taxon>Zoogloea</taxon>
    </lineage>
</organism>
<dbReference type="SMART" id="SM00448">
    <property type="entry name" value="REC"/>
    <property type="match status" value="1"/>
</dbReference>
<dbReference type="InterPro" id="IPR037522">
    <property type="entry name" value="HD_GYP_dom"/>
</dbReference>
<feature type="modified residue" description="4-aspartylphosphate" evidence="1">
    <location>
        <position position="117"/>
    </location>
</feature>
<reference evidence="5" key="1">
    <citation type="journal article" date="2019" name="Int. J. Syst. Evol. Microbiol.">
        <title>The Global Catalogue of Microorganisms (GCM) 10K type strain sequencing project: providing services to taxonomists for standard genome sequencing and annotation.</title>
        <authorList>
            <consortium name="The Broad Institute Genomics Platform"/>
            <consortium name="The Broad Institute Genome Sequencing Center for Infectious Disease"/>
            <person name="Wu L."/>
            <person name="Ma J."/>
        </authorList>
    </citation>
    <scope>NUCLEOTIDE SEQUENCE [LARGE SCALE GENOMIC DNA]</scope>
    <source>
        <strain evidence="5">NBRC 102407</strain>
    </source>
</reference>
<dbReference type="PANTHER" id="PTHR45228">
    <property type="entry name" value="CYCLIC DI-GMP PHOSPHODIESTERASE TM_0186-RELATED"/>
    <property type="match status" value="1"/>
</dbReference>
<dbReference type="SUPFAM" id="SSF109604">
    <property type="entry name" value="HD-domain/PDEase-like"/>
    <property type="match status" value="1"/>
</dbReference>